<dbReference type="Proteomes" id="UP000677918">
    <property type="component" value="Unassembled WGS sequence"/>
</dbReference>
<dbReference type="EMBL" id="BOVK01000002">
    <property type="protein sequence ID" value="GIQ67296.1"/>
    <property type="molecule type" value="Genomic_DNA"/>
</dbReference>
<evidence type="ECO:0000313" key="2">
    <source>
        <dbReference type="Proteomes" id="UP000677918"/>
    </source>
</evidence>
<accession>A0A8J4M191</accession>
<evidence type="ECO:0000313" key="1">
    <source>
        <dbReference type="EMBL" id="GIQ67296.1"/>
    </source>
</evidence>
<name>A0A8J4M191_9BACL</name>
<dbReference type="AlphaFoldDB" id="A0A8J4M191"/>
<comment type="caution">
    <text evidence="1">The sequence shown here is derived from an EMBL/GenBank/DDBJ whole genome shotgun (WGS) entry which is preliminary data.</text>
</comment>
<organism evidence="1 2">
    <name type="scientific">Xylanibacillus composti</name>
    <dbReference type="NCBI Taxonomy" id="1572762"/>
    <lineage>
        <taxon>Bacteria</taxon>
        <taxon>Bacillati</taxon>
        <taxon>Bacillota</taxon>
        <taxon>Bacilli</taxon>
        <taxon>Bacillales</taxon>
        <taxon>Paenibacillaceae</taxon>
        <taxon>Xylanibacillus</taxon>
    </lineage>
</organism>
<dbReference type="RefSeq" id="WP_213409902.1">
    <property type="nucleotide sequence ID" value="NZ_BOVK01000002.1"/>
</dbReference>
<proteinExistence type="predicted"/>
<sequence>MLKDILEKYKPYKTGDRMQDFLIDERTSFHRMVGDGIIVLTISTKCAACLETLNDLQEVDVSKKGLVVFIECDDQEYPTIHSVLSEKFNLIRIDHAFLKKNLKTPGVPWIYRIDEQLQIILNRNYRTKDDLDIRNKVDIYEHD</sequence>
<evidence type="ECO:0008006" key="3">
    <source>
        <dbReference type="Google" id="ProtNLM"/>
    </source>
</evidence>
<keyword evidence="2" id="KW-1185">Reference proteome</keyword>
<protein>
    <recommendedName>
        <fullName evidence="3">Thioredoxin</fullName>
    </recommendedName>
</protein>
<gene>
    <name evidence="1" type="ORF">XYCOK13_01200</name>
</gene>
<reference evidence="1" key="1">
    <citation type="submission" date="2021-04" db="EMBL/GenBank/DDBJ databases">
        <title>Draft genome sequence of Xylanibacillus composti strain K13.</title>
        <authorList>
            <person name="Uke A."/>
            <person name="Chhe C."/>
            <person name="Baramee S."/>
            <person name="Kosugi A."/>
        </authorList>
    </citation>
    <scope>NUCLEOTIDE SEQUENCE</scope>
    <source>
        <strain evidence="1">K13</strain>
    </source>
</reference>